<dbReference type="EMBL" id="FPHU01000084">
    <property type="protein sequence ID" value="SFV80514.1"/>
    <property type="molecule type" value="Genomic_DNA"/>
</dbReference>
<dbReference type="Gene3D" id="3.40.50.300">
    <property type="entry name" value="P-loop containing nucleotide triphosphate hydrolases"/>
    <property type="match status" value="1"/>
</dbReference>
<name>A0A1W1DGR2_9ZZZZ</name>
<dbReference type="Pfam" id="PF07683">
    <property type="entry name" value="CobW_C"/>
    <property type="match status" value="1"/>
</dbReference>
<dbReference type="SMART" id="SM00833">
    <property type="entry name" value="CobW_C"/>
    <property type="match status" value="1"/>
</dbReference>
<dbReference type="GO" id="GO:0016787">
    <property type="term" value="F:hydrolase activity"/>
    <property type="evidence" value="ECO:0007669"/>
    <property type="project" value="UniProtKB-KW"/>
</dbReference>
<gene>
    <name evidence="7" type="ORF">MNB_SUP05-13-646</name>
</gene>
<proteinExistence type="inferred from homology"/>
<dbReference type="AlphaFoldDB" id="A0A1W1DGR2"/>
<evidence type="ECO:0000256" key="2">
    <source>
        <dbReference type="ARBA" id="ARBA00022801"/>
    </source>
</evidence>
<comment type="catalytic activity">
    <reaction evidence="5">
        <text>GTP + H2O = GDP + phosphate + H(+)</text>
        <dbReference type="Rhea" id="RHEA:19669"/>
        <dbReference type="ChEBI" id="CHEBI:15377"/>
        <dbReference type="ChEBI" id="CHEBI:15378"/>
        <dbReference type="ChEBI" id="CHEBI:37565"/>
        <dbReference type="ChEBI" id="CHEBI:43474"/>
        <dbReference type="ChEBI" id="CHEBI:58189"/>
    </reaction>
    <physiologicalReaction direction="left-to-right" evidence="5">
        <dbReference type="Rhea" id="RHEA:19670"/>
    </physiologicalReaction>
</comment>
<keyword evidence="1" id="KW-0547">Nucleotide-binding</keyword>
<keyword evidence="3" id="KW-0143">Chaperone</keyword>
<dbReference type="GO" id="GO:0000166">
    <property type="term" value="F:nucleotide binding"/>
    <property type="evidence" value="ECO:0007669"/>
    <property type="project" value="UniProtKB-KW"/>
</dbReference>
<evidence type="ECO:0000259" key="6">
    <source>
        <dbReference type="SMART" id="SM00833"/>
    </source>
</evidence>
<evidence type="ECO:0000256" key="3">
    <source>
        <dbReference type="ARBA" id="ARBA00023186"/>
    </source>
</evidence>
<dbReference type="GO" id="GO:0005737">
    <property type="term" value="C:cytoplasm"/>
    <property type="evidence" value="ECO:0007669"/>
    <property type="project" value="TreeGrafter"/>
</dbReference>
<accession>A0A1W1DGR2</accession>
<dbReference type="InterPro" id="IPR027417">
    <property type="entry name" value="P-loop_NTPase"/>
</dbReference>
<dbReference type="SUPFAM" id="SSF90002">
    <property type="entry name" value="Hypothetical protein YjiA, C-terminal domain"/>
    <property type="match status" value="1"/>
</dbReference>
<dbReference type="Gene3D" id="3.30.1220.10">
    <property type="entry name" value="CobW-like, C-terminal domain"/>
    <property type="match status" value="1"/>
</dbReference>
<feature type="domain" description="CobW C-terminal" evidence="6">
    <location>
        <begin position="243"/>
        <end position="337"/>
    </location>
</feature>
<dbReference type="Pfam" id="PF02492">
    <property type="entry name" value="cobW"/>
    <property type="match status" value="1"/>
</dbReference>
<dbReference type="PANTHER" id="PTHR13748:SF62">
    <property type="entry name" value="COBW DOMAIN-CONTAINING PROTEIN"/>
    <property type="match status" value="1"/>
</dbReference>
<organism evidence="7">
    <name type="scientific">hydrothermal vent metagenome</name>
    <dbReference type="NCBI Taxonomy" id="652676"/>
    <lineage>
        <taxon>unclassified sequences</taxon>
        <taxon>metagenomes</taxon>
        <taxon>ecological metagenomes</taxon>
    </lineage>
</organism>
<dbReference type="PANTHER" id="PTHR13748">
    <property type="entry name" value="COBW-RELATED"/>
    <property type="match status" value="1"/>
</dbReference>
<dbReference type="InterPro" id="IPR051316">
    <property type="entry name" value="Zinc-reg_GTPase_activator"/>
</dbReference>
<evidence type="ECO:0000256" key="5">
    <source>
        <dbReference type="ARBA" id="ARBA00049117"/>
    </source>
</evidence>
<evidence type="ECO:0000313" key="7">
    <source>
        <dbReference type="EMBL" id="SFV80514.1"/>
    </source>
</evidence>
<reference evidence="7" key="1">
    <citation type="submission" date="2016-10" db="EMBL/GenBank/DDBJ databases">
        <authorList>
            <person name="de Groot N.N."/>
        </authorList>
    </citation>
    <scope>NUCLEOTIDE SEQUENCE</scope>
</reference>
<dbReference type="CDD" id="cd03112">
    <property type="entry name" value="CobW-like"/>
    <property type="match status" value="1"/>
</dbReference>
<dbReference type="InterPro" id="IPR011629">
    <property type="entry name" value="CobW-like_C"/>
</dbReference>
<keyword evidence="2" id="KW-0378">Hydrolase</keyword>
<comment type="similarity">
    <text evidence="4">Belongs to the SIMIBI class G3E GTPase family. ZNG1 subfamily.</text>
</comment>
<sequence>MKDTNQAIDFTIITGFLGAGKSTLLHHLLTDQHGKNLAIIINEFGEIGIDGALILDEAGDRMLEMNNGCVCCEVREDLVTAITKLLDNRNKGLIDFDHIVMETTGIARPGPIVETLHTPNLKQLISLNGIITVVDAFHITSQLDEFAEAQEQIGAADYIILNKIDLIDTEHLQQIQQRISVMNVQAQMQLANECKVDVKALFNIAHNSISRLNVGFISTPISSQTTNSPLINSHNHKPHLDNISSLSIEIMEPLHKELLLDWFSFFIMRYEERLMRFKGIINFKDHDRRTIFQGIHSLFEAKLDRKWLDDEQPATRIVFIGRDLPEDEIRQGIKDCISN</sequence>
<protein>
    <submittedName>
        <fullName evidence="7">Putative metal chaperone, involved in Zn homeostasis, GTPase of COG0523 family</fullName>
    </submittedName>
</protein>
<dbReference type="InterPro" id="IPR036627">
    <property type="entry name" value="CobW-likC_sf"/>
</dbReference>
<evidence type="ECO:0000256" key="4">
    <source>
        <dbReference type="ARBA" id="ARBA00034320"/>
    </source>
</evidence>
<evidence type="ECO:0000256" key="1">
    <source>
        <dbReference type="ARBA" id="ARBA00022741"/>
    </source>
</evidence>
<dbReference type="InterPro" id="IPR003495">
    <property type="entry name" value="CobW/HypB/UreG_nucleotide-bd"/>
</dbReference>
<dbReference type="SUPFAM" id="SSF52540">
    <property type="entry name" value="P-loop containing nucleoside triphosphate hydrolases"/>
    <property type="match status" value="1"/>
</dbReference>